<proteinExistence type="predicted"/>
<feature type="transmembrane region" description="Helical" evidence="1">
    <location>
        <begin position="38"/>
        <end position="57"/>
    </location>
</feature>
<evidence type="ECO:0000256" key="1">
    <source>
        <dbReference type="SAM" id="Phobius"/>
    </source>
</evidence>
<sequence length="60" mass="7240">MIFLHSVWYRNRTRDSSSIKMASFQPVQIYWNKRCQTWTSIFLGEVSYAFFVFLAIFSMC</sequence>
<keyword evidence="1" id="KW-0472">Membrane</keyword>
<organism evidence="2">
    <name type="scientific">Rhizophora mucronata</name>
    <name type="common">Asiatic mangrove</name>
    <dbReference type="NCBI Taxonomy" id="61149"/>
    <lineage>
        <taxon>Eukaryota</taxon>
        <taxon>Viridiplantae</taxon>
        <taxon>Streptophyta</taxon>
        <taxon>Embryophyta</taxon>
        <taxon>Tracheophyta</taxon>
        <taxon>Spermatophyta</taxon>
        <taxon>Magnoliopsida</taxon>
        <taxon>eudicotyledons</taxon>
        <taxon>Gunneridae</taxon>
        <taxon>Pentapetalae</taxon>
        <taxon>rosids</taxon>
        <taxon>fabids</taxon>
        <taxon>Malpighiales</taxon>
        <taxon>Rhizophoraceae</taxon>
        <taxon>Rhizophora</taxon>
    </lineage>
</organism>
<accession>A0A2P2KXW1</accession>
<dbReference type="EMBL" id="GGEC01030075">
    <property type="protein sequence ID" value="MBX10559.1"/>
    <property type="molecule type" value="Transcribed_RNA"/>
</dbReference>
<reference evidence="2" key="1">
    <citation type="submission" date="2018-02" db="EMBL/GenBank/DDBJ databases">
        <title>Rhizophora mucronata_Transcriptome.</title>
        <authorList>
            <person name="Meera S.P."/>
            <person name="Sreeshan A."/>
            <person name="Augustine A."/>
        </authorList>
    </citation>
    <scope>NUCLEOTIDE SEQUENCE</scope>
    <source>
        <tissue evidence="2">Leaf</tissue>
    </source>
</reference>
<keyword evidence="1" id="KW-1133">Transmembrane helix</keyword>
<evidence type="ECO:0000313" key="2">
    <source>
        <dbReference type="EMBL" id="MBX10559.1"/>
    </source>
</evidence>
<name>A0A2P2KXW1_RHIMU</name>
<dbReference type="AlphaFoldDB" id="A0A2P2KXW1"/>
<keyword evidence="1" id="KW-0812">Transmembrane</keyword>
<protein>
    <submittedName>
        <fullName evidence="2">Uncharacterized protein</fullName>
    </submittedName>
</protein>